<name>A0AAV8Y9H4_9CUCU</name>
<dbReference type="InterPro" id="IPR036397">
    <property type="entry name" value="RNaseH_sf"/>
</dbReference>
<sequence length="187" mass="21672">MAIITNIYLHVSSHHCQGHYLKKKIKNLNQNSYLEMRNTFFLPELDEENLEYRKKAYCQQDGCPAHSTIQVCSWLNKRYKEKWIGRYGPICWPAGSHDLSPLDFFFWGFLKEIVYKQPIEHNTDLLKTRIISSNGRKTGSVKDVKRTGRPKSATSEEKALNALLTIEETPQVSTREVADNLEISHDT</sequence>
<accession>A0AAV8Y9H4</accession>
<dbReference type="Proteomes" id="UP001162162">
    <property type="component" value="Unassembled WGS sequence"/>
</dbReference>
<reference evidence="2" key="1">
    <citation type="journal article" date="2023" name="Insect Mol. Biol.">
        <title>Genome sequencing provides insights into the evolution of gene families encoding plant cell wall-degrading enzymes in longhorned beetles.</title>
        <authorList>
            <person name="Shin N.R."/>
            <person name="Okamura Y."/>
            <person name="Kirsch R."/>
            <person name="Pauchet Y."/>
        </authorList>
    </citation>
    <scope>NUCLEOTIDE SEQUENCE</scope>
    <source>
        <strain evidence="2">AMC_N1</strain>
    </source>
</reference>
<organism evidence="2 3">
    <name type="scientific">Aromia moschata</name>
    <dbReference type="NCBI Taxonomy" id="1265417"/>
    <lineage>
        <taxon>Eukaryota</taxon>
        <taxon>Metazoa</taxon>
        <taxon>Ecdysozoa</taxon>
        <taxon>Arthropoda</taxon>
        <taxon>Hexapoda</taxon>
        <taxon>Insecta</taxon>
        <taxon>Pterygota</taxon>
        <taxon>Neoptera</taxon>
        <taxon>Endopterygota</taxon>
        <taxon>Coleoptera</taxon>
        <taxon>Polyphaga</taxon>
        <taxon>Cucujiformia</taxon>
        <taxon>Chrysomeloidea</taxon>
        <taxon>Cerambycidae</taxon>
        <taxon>Cerambycinae</taxon>
        <taxon>Callichromatini</taxon>
        <taxon>Aromia</taxon>
    </lineage>
</organism>
<dbReference type="Gene3D" id="3.30.420.10">
    <property type="entry name" value="Ribonuclease H-like superfamily/Ribonuclease H"/>
    <property type="match status" value="1"/>
</dbReference>
<evidence type="ECO:0000313" key="3">
    <source>
        <dbReference type="Proteomes" id="UP001162162"/>
    </source>
</evidence>
<dbReference type="GO" id="GO:0003676">
    <property type="term" value="F:nucleic acid binding"/>
    <property type="evidence" value="ECO:0007669"/>
    <property type="project" value="InterPro"/>
</dbReference>
<dbReference type="PANTHER" id="PTHR47326">
    <property type="entry name" value="TRANSPOSABLE ELEMENT TC3 TRANSPOSASE-LIKE PROTEIN"/>
    <property type="match status" value="1"/>
</dbReference>
<dbReference type="EMBL" id="JAPWTK010000158">
    <property type="protein sequence ID" value="KAJ8947603.1"/>
    <property type="molecule type" value="Genomic_DNA"/>
</dbReference>
<comment type="caution">
    <text evidence="2">The sequence shown here is derived from an EMBL/GenBank/DDBJ whole genome shotgun (WGS) entry which is preliminary data.</text>
</comment>
<feature type="region of interest" description="Disordered" evidence="1">
    <location>
        <begin position="137"/>
        <end position="156"/>
    </location>
</feature>
<evidence type="ECO:0000313" key="2">
    <source>
        <dbReference type="EMBL" id="KAJ8947603.1"/>
    </source>
</evidence>
<keyword evidence="3" id="KW-1185">Reference proteome</keyword>
<evidence type="ECO:0000256" key="1">
    <source>
        <dbReference type="SAM" id="MobiDB-lite"/>
    </source>
</evidence>
<dbReference type="AlphaFoldDB" id="A0AAV8Y9H4"/>
<gene>
    <name evidence="2" type="ORF">NQ318_010115</name>
</gene>
<dbReference type="PANTHER" id="PTHR47326:SF1">
    <property type="entry name" value="HTH PSQ-TYPE DOMAIN-CONTAINING PROTEIN"/>
    <property type="match status" value="1"/>
</dbReference>
<protein>
    <recommendedName>
        <fullName evidence="4">Transposase</fullName>
    </recommendedName>
</protein>
<evidence type="ECO:0008006" key="4">
    <source>
        <dbReference type="Google" id="ProtNLM"/>
    </source>
</evidence>
<proteinExistence type="predicted"/>